<dbReference type="EMBL" id="JBHSMZ010000014">
    <property type="protein sequence ID" value="MFC5550199.1"/>
    <property type="molecule type" value="Genomic_DNA"/>
</dbReference>
<dbReference type="InterPro" id="IPR051470">
    <property type="entry name" value="Thiol:disulfide_interchange"/>
</dbReference>
<dbReference type="Pfam" id="PF13098">
    <property type="entry name" value="Thioredoxin_2"/>
    <property type="match status" value="1"/>
</dbReference>
<dbReference type="InterPro" id="IPR018950">
    <property type="entry name" value="DiS-bond_isomerase_DsbC/G_N"/>
</dbReference>
<evidence type="ECO:0000256" key="6">
    <source>
        <dbReference type="ARBA" id="ARBA00023284"/>
    </source>
</evidence>
<evidence type="ECO:0000256" key="1">
    <source>
        <dbReference type="ARBA" id="ARBA00004418"/>
    </source>
</evidence>
<comment type="function">
    <text evidence="7">Required for disulfide bond formation in some periplasmic proteins. Acts by transferring its disulfide bond to other proteins and is reduced in the process.</text>
</comment>
<sequence length="238" mass="25823">MKRIILKTGITTLVLAAGIAKAGTTESEIARNVSPLLNNVPIEKVSPSDRAGLYEIITPRGILYTDKTGSFVIFGATLVDSKTKANLTEQRLAQLGAFKFSELPLQDAIKTVKGNGKRVLVTFEDPNCGYCKRLMSEINKIDNVTVYTFLIPILSPDSEVKAKAIWCSPERARTWVQLMSGGGGMLQPAAPDCDTPLQRNLALSRKLRITGTPALLFADDTKINGYKPAAEIEAKLGE</sequence>
<evidence type="ECO:0000313" key="11">
    <source>
        <dbReference type="Proteomes" id="UP001596086"/>
    </source>
</evidence>
<proteinExistence type="inferred from homology"/>
<evidence type="ECO:0000256" key="2">
    <source>
        <dbReference type="ARBA" id="ARBA00009813"/>
    </source>
</evidence>
<dbReference type="InterPro" id="IPR012336">
    <property type="entry name" value="Thioredoxin-like_fold"/>
</dbReference>
<evidence type="ECO:0000256" key="4">
    <source>
        <dbReference type="ARBA" id="ARBA00022764"/>
    </source>
</evidence>
<dbReference type="Gene3D" id="3.10.450.70">
    <property type="entry name" value="Disulphide bond isomerase, DsbC/G, N-terminal"/>
    <property type="match status" value="1"/>
</dbReference>
<reference evidence="11" key="1">
    <citation type="journal article" date="2019" name="Int. J. Syst. Evol. Microbiol.">
        <title>The Global Catalogue of Microorganisms (GCM) 10K type strain sequencing project: providing services to taxonomists for standard genome sequencing and annotation.</title>
        <authorList>
            <consortium name="The Broad Institute Genomics Platform"/>
            <consortium name="The Broad Institute Genome Sequencing Center for Infectious Disease"/>
            <person name="Wu L."/>
            <person name="Ma J."/>
        </authorList>
    </citation>
    <scope>NUCLEOTIDE SEQUENCE [LARGE SCALE GENOMIC DNA]</scope>
    <source>
        <strain evidence="11">CGMCC 4.5798</strain>
    </source>
</reference>
<dbReference type="InterPro" id="IPR033954">
    <property type="entry name" value="DiS-bond_Isoase_DsbC/G"/>
</dbReference>
<evidence type="ECO:0000256" key="7">
    <source>
        <dbReference type="RuleBase" id="RU364038"/>
    </source>
</evidence>
<comment type="similarity">
    <text evidence="2 7">Belongs to the thioredoxin family. DsbC subfamily.</text>
</comment>
<dbReference type="Pfam" id="PF10411">
    <property type="entry name" value="DsbC_N"/>
    <property type="match status" value="1"/>
</dbReference>
<evidence type="ECO:0000256" key="3">
    <source>
        <dbReference type="ARBA" id="ARBA00022729"/>
    </source>
</evidence>
<dbReference type="Proteomes" id="UP001596086">
    <property type="component" value="Unassembled WGS sequence"/>
</dbReference>
<dbReference type="InterPro" id="IPR017937">
    <property type="entry name" value="Thioredoxin_CS"/>
</dbReference>
<dbReference type="CDD" id="cd03020">
    <property type="entry name" value="DsbA_DsbC_DsbG"/>
    <property type="match status" value="1"/>
</dbReference>
<name>A0ABW0RZH6_9BURK</name>
<keyword evidence="3 7" id="KW-0732">Signal</keyword>
<dbReference type="PANTHER" id="PTHR35272:SF3">
    <property type="entry name" value="THIOL:DISULFIDE INTERCHANGE PROTEIN DSBC"/>
    <property type="match status" value="1"/>
</dbReference>
<dbReference type="PROSITE" id="PS00194">
    <property type="entry name" value="THIOREDOXIN_1"/>
    <property type="match status" value="1"/>
</dbReference>
<comment type="caution">
    <text evidence="10">The sequence shown here is derived from an EMBL/GenBank/DDBJ whole genome shotgun (WGS) entry which is preliminary data.</text>
</comment>
<dbReference type="SUPFAM" id="SSF54423">
    <property type="entry name" value="DsbC/DsbG N-terminal domain-like"/>
    <property type="match status" value="1"/>
</dbReference>
<dbReference type="PANTHER" id="PTHR35272">
    <property type="entry name" value="THIOL:DISULFIDE INTERCHANGE PROTEIN DSBC-RELATED"/>
    <property type="match status" value="1"/>
</dbReference>
<evidence type="ECO:0000256" key="5">
    <source>
        <dbReference type="ARBA" id="ARBA00023157"/>
    </source>
</evidence>
<keyword evidence="4 7" id="KW-0574">Periplasm</keyword>
<evidence type="ECO:0000259" key="8">
    <source>
        <dbReference type="Pfam" id="PF10411"/>
    </source>
</evidence>
<evidence type="ECO:0000313" key="10">
    <source>
        <dbReference type="EMBL" id="MFC5550199.1"/>
    </source>
</evidence>
<dbReference type="InterPro" id="IPR036249">
    <property type="entry name" value="Thioredoxin-like_sf"/>
</dbReference>
<feature type="chain" id="PRO_5045010196" description="Thiol:disulfide interchange protein" evidence="7">
    <location>
        <begin position="23"/>
        <end position="238"/>
    </location>
</feature>
<gene>
    <name evidence="10" type="ORF">ACFPO9_16920</name>
</gene>
<keyword evidence="11" id="KW-1185">Reference proteome</keyword>
<comment type="subcellular location">
    <subcellularLocation>
        <location evidence="1 7">Periplasm</location>
    </subcellularLocation>
</comment>
<dbReference type="Gene3D" id="3.40.30.10">
    <property type="entry name" value="Glutaredoxin"/>
    <property type="match status" value="1"/>
</dbReference>
<feature type="domain" description="Thioredoxin-like fold" evidence="9">
    <location>
        <begin position="112"/>
        <end position="236"/>
    </location>
</feature>
<protein>
    <recommendedName>
        <fullName evidence="7">Thiol:disulfide interchange protein</fullName>
    </recommendedName>
</protein>
<organism evidence="10 11">
    <name type="scientific">Massilia aerilata</name>
    <dbReference type="NCBI Taxonomy" id="453817"/>
    <lineage>
        <taxon>Bacteria</taxon>
        <taxon>Pseudomonadati</taxon>
        <taxon>Pseudomonadota</taxon>
        <taxon>Betaproteobacteria</taxon>
        <taxon>Burkholderiales</taxon>
        <taxon>Oxalobacteraceae</taxon>
        <taxon>Telluria group</taxon>
        <taxon>Massilia</taxon>
    </lineage>
</organism>
<evidence type="ECO:0000259" key="9">
    <source>
        <dbReference type="Pfam" id="PF13098"/>
    </source>
</evidence>
<keyword evidence="5" id="KW-1015">Disulfide bond</keyword>
<keyword evidence="6 7" id="KW-0676">Redox-active center</keyword>
<dbReference type="InterPro" id="IPR009094">
    <property type="entry name" value="DiS-bond_isomerase_DsbC/G_N_sf"/>
</dbReference>
<feature type="signal peptide" evidence="7">
    <location>
        <begin position="1"/>
        <end position="22"/>
    </location>
</feature>
<dbReference type="SUPFAM" id="SSF52833">
    <property type="entry name" value="Thioredoxin-like"/>
    <property type="match status" value="1"/>
</dbReference>
<accession>A0ABW0RZH6</accession>
<dbReference type="RefSeq" id="WP_379772431.1">
    <property type="nucleotide sequence ID" value="NZ_JBHSMZ010000014.1"/>
</dbReference>
<feature type="domain" description="Disulphide bond isomerase DsbC/G N-terminal" evidence="8">
    <location>
        <begin position="22"/>
        <end position="89"/>
    </location>
</feature>